<evidence type="ECO:0000259" key="1">
    <source>
        <dbReference type="Pfam" id="PF03372"/>
    </source>
</evidence>
<dbReference type="Gene3D" id="3.60.10.10">
    <property type="entry name" value="Endonuclease/exonuclease/phosphatase"/>
    <property type="match status" value="1"/>
</dbReference>
<evidence type="ECO:0000313" key="2">
    <source>
        <dbReference type="EMBL" id="OWK35118.1"/>
    </source>
</evidence>
<feature type="domain" description="Endonuclease/exonuclease/phosphatase" evidence="1">
    <location>
        <begin position="118"/>
        <end position="357"/>
    </location>
</feature>
<dbReference type="SUPFAM" id="SSF56219">
    <property type="entry name" value="DNase I-like"/>
    <property type="match status" value="1"/>
</dbReference>
<sequence length="366" mass="41427">MPTRVATFNVNNLFDRPRVFQTDGPNGPTLGGVVRDIQELQALLGRDLYDAATKARIVELLTKYQFQSDNPNRWFTINEVRGSLYDVRDGRIEIRPAGRTGWVGTVELVRDVVPSACTDNTGRVIAAVRPHVMCVAEVESRLTLDHFNRAVLRRFGWTFEHTMLIDGNDRRGIDVGLMSRFPIGAMFSHIDDPDPLDNDTGKLFNRDCPEYEVCLPSGRSLWMLCNHLKSKRVQPGGDSFAEGKRTRQANRIAELLQNYDLTHDLVVVAGDMNDTPDSPALRNLLATPNLFDVLSSLKLSGPRWTIRHLRDHEQIDFLLVSQPLWEKLSAVGVERRGMYEPGSFPEIRSREDQASDHACVWAEFDI</sequence>
<keyword evidence="2" id="KW-0255">Endonuclease</keyword>
<protein>
    <submittedName>
        <fullName evidence="2">Endonuclease/exonuclease/phosphatase</fullName>
    </submittedName>
</protein>
<dbReference type="RefSeq" id="WP_088260308.1">
    <property type="nucleotide sequence ID" value="NZ_NIDE01000019.1"/>
</dbReference>
<dbReference type="Pfam" id="PF03372">
    <property type="entry name" value="Exo_endo_phos"/>
    <property type="match status" value="1"/>
</dbReference>
<comment type="caution">
    <text evidence="2">The sequence shown here is derived from an EMBL/GenBank/DDBJ whole genome shotgun (WGS) entry which is preliminary data.</text>
</comment>
<keyword evidence="2" id="KW-0378">Hydrolase</keyword>
<keyword evidence="2" id="KW-0540">Nuclease</keyword>
<organism evidence="2 3">
    <name type="scientific">Fimbriiglobus ruber</name>
    <dbReference type="NCBI Taxonomy" id="1908690"/>
    <lineage>
        <taxon>Bacteria</taxon>
        <taxon>Pseudomonadati</taxon>
        <taxon>Planctomycetota</taxon>
        <taxon>Planctomycetia</taxon>
        <taxon>Gemmatales</taxon>
        <taxon>Gemmataceae</taxon>
        <taxon>Fimbriiglobus</taxon>
    </lineage>
</organism>
<dbReference type="AlphaFoldDB" id="A0A225D992"/>
<evidence type="ECO:0000313" key="3">
    <source>
        <dbReference type="Proteomes" id="UP000214646"/>
    </source>
</evidence>
<dbReference type="InterPro" id="IPR005135">
    <property type="entry name" value="Endo/exonuclease/phosphatase"/>
</dbReference>
<dbReference type="OrthoDB" id="9802724at2"/>
<dbReference type="EMBL" id="NIDE01000019">
    <property type="protein sequence ID" value="OWK35118.1"/>
    <property type="molecule type" value="Genomic_DNA"/>
</dbReference>
<name>A0A225D992_9BACT</name>
<proteinExistence type="predicted"/>
<dbReference type="Proteomes" id="UP000214646">
    <property type="component" value="Unassembled WGS sequence"/>
</dbReference>
<dbReference type="GO" id="GO:0004519">
    <property type="term" value="F:endonuclease activity"/>
    <property type="evidence" value="ECO:0007669"/>
    <property type="project" value="UniProtKB-KW"/>
</dbReference>
<gene>
    <name evidence="2" type="ORF">FRUB_09960</name>
</gene>
<dbReference type="InterPro" id="IPR036691">
    <property type="entry name" value="Endo/exonu/phosph_ase_sf"/>
</dbReference>
<keyword evidence="2" id="KW-0269">Exonuclease</keyword>
<keyword evidence="3" id="KW-1185">Reference proteome</keyword>
<accession>A0A225D992</accession>
<reference evidence="3" key="1">
    <citation type="submission" date="2017-06" db="EMBL/GenBank/DDBJ databases">
        <title>Genome analysis of Fimbriiglobus ruber SP5, the first member of the order Planctomycetales with confirmed chitinolytic capability.</title>
        <authorList>
            <person name="Ravin N.V."/>
            <person name="Rakitin A.L."/>
            <person name="Ivanova A.A."/>
            <person name="Beletsky A.V."/>
            <person name="Kulichevskaya I.S."/>
            <person name="Mardanov A.V."/>
            <person name="Dedysh S.N."/>
        </authorList>
    </citation>
    <scope>NUCLEOTIDE SEQUENCE [LARGE SCALE GENOMIC DNA]</scope>
    <source>
        <strain evidence="3">SP5</strain>
    </source>
</reference>
<dbReference type="GO" id="GO:0004527">
    <property type="term" value="F:exonuclease activity"/>
    <property type="evidence" value="ECO:0007669"/>
    <property type="project" value="UniProtKB-KW"/>
</dbReference>